<feature type="domain" description="FMN-binding" evidence="3">
    <location>
        <begin position="84"/>
        <end position="155"/>
    </location>
</feature>
<name>A0ABT0M7K4_9BACL</name>
<evidence type="ECO:0000256" key="1">
    <source>
        <dbReference type="SAM" id="MobiDB-lite"/>
    </source>
</evidence>
<organism evidence="4 5">
    <name type="scientific">Sporolactobacillus mangiferae</name>
    <dbReference type="NCBI Taxonomy" id="2940498"/>
    <lineage>
        <taxon>Bacteria</taxon>
        <taxon>Bacillati</taxon>
        <taxon>Bacillota</taxon>
        <taxon>Bacilli</taxon>
        <taxon>Bacillales</taxon>
        <taxon>Sporolactobacillaceae</taxon>
        <taxon>Sporolactobacillus</taxon>
    </lineage>
</organism>
<keyword evidence="5" id="KW-1185">Reference proteome</keyword>
<feature type="region of interest" description="Disordered" evidence="1">
    <location>
        <begin position="43"/>
        <end position="76"/>
    </location>
</feature>
<dbReference type="SMART" id="SM00900">
    <property type="entry name" value="FMN_bind"/>
    <property type="match status" value="1"/>
</dbReference>
<evidence type="ECO:0000313" key="4">
    <source>
        <dbReference type="EMBL" id="MCL1630370.1"/>
    </source>
</evidence>
<dbReference type="Proteomes" id="UP001203004">
    <property type="component" value="Unassembled WGS sequence"/>
</dbReference>
<proteinExistence type="predicted"/>
<feature type="signal peptide" evidence="2">
    <location>
        <begin position="1"/>
        <end position="21"/>
    </location>
</feature>
<gene>
    <name evidence="4" type="ORF">M3N64_00165</name>
</gene>
<feature type="chain" id="PRO_5045602020" evidence="2">
    <location>
        <begin position="22"/>
        <end position="157"/>
    </location>
</feature>
<dbReference type="Pfam" id="PF04205">
    <property type="entry name" value="FMN_bind"/>
    <property type="match status" value="1"/>
</dbReference>
<dbReference type="Gene3D" id="3.90.1010.20">
    <property type="match status" value="1"/>
</dbReference>
<keyword evidence="2" id="KW-0732">Signal</keyword>
<protein>
    <submittedName>
        <fullName evidence="4">FMN-binding protein</fullName>
    </submittedName>
</protein>
<evidence type="ECO:0000259" key="3">
    <source>
        <dbReference type="SMART" id="SM00900"/>
    </source>
</evidence>
<comment type="caution">
    <text evidence="4">The sequence shown here is derived from an EMBL/GenBank/DDBJ whole genome shotgun (WGS) entry which is preliminary data.</text>
</comment>
<reference evidence="4 5" key="1">
    <citation type="submission" date="2022-05" db="EMBL/GenBank/DDBJ databases">
        <title>Sporolactobacillus sp nov CPB3-1, isolated from tree bark (Mangifera indica L.).</title>
        <authorList>
            <person name="Phuengjayaem S."/>
            <person name="Tanasupawat S."/>
        </authorList>
    </citation>
    <scope>NUCLEOTIDE SEQUENCE [LARGE SCALE GENOMIC DNA]</scope>
    <source>
        <strain evidence="4 5">CPB3-1</strain>
    </source>
</reference>
<evidence type="ECO:0000313" key="5">
    <source>
        <dbReference type="Proteomes" id="UP001203004"/>
    </source>
</evidence>
<dbReference type="RefSeq" id="WP_249094429.1">
    <property type="nucleotide sequence ID" value="NZ_JAMAST010000001.1"/>
</dbReference>
<accession>A0ABT0M7K4</accession>
<sequence>MSRPSSKWVALCTAAIGITYAAGYVVTDQQNSLASNASVTGTHAQESLAKKHQNTQKDGQADHRSNSANTKYKDGTYSGEGMNRIGSVAVSVTIKNGKITRVQITDCTTSYPKSKIEQLPAQVIARQSSNVDHVSGATESTNDFIAAVTNALSQAQS</sequence>
<evidence type="ECO:0000256" key="2">
    <source>
        <dbReference type="SAM" id="SignalP"/>
    </source>
</evidence>
<dbReference type="EMBL" id="JAMAST010000001">
    <property type="protein sequence ID" value="MCL1630370.1"/>
    <property type="molecule type" value="Genomic_DNA"/>
</dbReference>
<dbReference type="InterPro" id="IPR007329">
    <property type="entry name" value="FMN-bd"/>
</dbReference>